<proteinExistence type="predicted"/>
<feature type="signal peptide" evidence="1">
    <location>
        <begin position="1"/>
        <end position="18"/>
    </location>
</feature>
<dbReference type="InterPro" id="IPR009739">
    <property type="entry name" value="LprI-like_N"/>
</dbReference>
<reference evidence="3" key="1">
    <citation type="submission" date="2008-01" db="EMBL/GenBank/DDBJ databases">
        <title>Complete sequence of Shewanella halifaxensis HAW-EB4.</title>
        <authorList>
            <consortium name="US DOE Joint Genome Institute"/>
            <person name="Copeland A."/>
            <person name="Lucas S."/>
            <person name="Lapidus A."/>
            <person name="Glavina del Rio T."/>
            <person name="Dalin E."/>
            <person name="Tice H."/>
            <person name="Bruce D."/>
            <person name="Goodwin L."/>
            <person name="Pitluck S."/>
            <person name="Sims D."/>
            <person name="Brettin T."/>
            <person name="Detter J.C."/>
            <person name="Han C."/>
            <person name="Kuske C.R."/>
            <person name="Schmutz J."/>
            <person name="Larimer F."/>
            <person name="Land M."/>
            <person name="Hauser L."/>
            <person name="Kyrpides N."/>
            <person name="Kim E."/>
            <person name="Zhao J.-S."/>
            <person name="Richardson P."/>
        </authorList>
    </citation>
    <scope>NUCLEOTIDE SEQUENCE [LARGE SCALE GENOMIC DNA]</scope>
    <source>
        <strain evidence="3">HAW-EB4</strain>
    </source>
</reference>
<dbReference type="KEGG" id="shl:Shal_2440"/>
<dbReference type="STRING" id="458817.Shal_2440"/>
<evidence type="ECO:0000313" key="4">
    <source>
        <dbReference type="Proteomes" id="UP000001317"/>
    </source>
</evidence>
<accession>B0TJK2</accession>
<dbReference type="OrthoDB" id="7340239at2"/>
<dbReference type="Gene3D" id="1.20.1270.180">
    <property type="match status" value="1"/>
</dbReference>
<dbReference type="HOGENOM" id="CLU_128596_7_0_6"/>
<name>B0TJK2_SHEHH</name>
<evidence type="ECO:0000256" key="1">
    <source>
        <dbReference type="SAM" id="SignalP"/>
    </source>
</evidence>
<dbReference type="RefSeq" id="WP_012277526.1">
    <property type="nucleotide sequence ID" value="NC_010334.1"/>
</dbReference>
<dbReference type="Proteomes" id="UP000001317">
    <property type="component" value="Chromosome"/>
</dbReference>
<dbReference type="Pfam" id="PF07007">
    <property type="entry name" value="LprI"/>
    <property type="match status" value="1"/>
</dbReference>
<feature type="domain" description="Lysozyme inhibitor LprI-like N-terminal" evidence="2">
    <location>
        <begin position="25"/>
        <end position="114"/>
    </location>
</feature>
<keyword evidence="1" id="KW-0732">Signal</keyword>
<evidence type="ECO:0000313" key="3">
    <source>
        <dbReference type="EMBL" id="ABZ76998.1"/>
    </source>
</evidence>
<sequence>MKKYILFTLALASTASFADEINCDTAYSTIEINQCAAMELDAAKAEMQTYLAKSYEHNSYDPQLINAIKVAQNDWQQYLTSHCDSVYTQWRDGTIRGVMAISCKTRLTKLRTYEIWDNFLTYVDSTPAVLPEPKF</sequence>
<evidence type="ECO:0000259" key="2">
    <source>
        <dbReference type="Pfam" id="PF07007"/>
    </source>
</evidence>
<protein>
    <recommendedName>
        <fullName evidence="2">Lysozyme inhibitor LprI-like N-terminal domain-containing protein</fullName>
    </recommendedName>
</protein>
<dbReference type="eggNOG" id="COG3755">
    <property type="taxonomic scope" value="Bacteria"/>
</dbReference>
<dbReference type="AlphaFoldDB" id="B0TJK2"/>
<gene>
    <name evidence="3" type="ordered locus">Shal_2440</name>
</gene>
<feature type="chain" id="PRO_5002755700" description="Lysozyme inhibitor LprI-like N-terminal domain-containing protein" evidence="1">
    <location>
        <begin position="19"/>
        <end position="135"/>
    </location>
</feature>
<keyword evidence="4" id="KW-1185">Reference proteome</keyword>
<organism evidence="3 4">
    <name type="scientific">Shewanella halifaxensis (strain HAW-EB4)</name>
    <dbReference type="NCBI Taxonomy" id="458817"/>
    <lineage>
        <taxon>Bacteria</taxon>
        <taxon>Pseudomonadati</taxon>
        <taxon>Pseudomonadota</taxon>
        <taxon>Gammaproteobacteria</taxon>
        <taxon>Alteromonadales</taxon>
        <taxon>Shewanellaceae</taxon>
        <taxon>Shewanella</taxon>
    </lineage>
</organism>
<dbReference type="EMBL" id="CP000931">
    <property type="protein sequence ID" value="ABZ76998.1"/>
    <property type="molecule type" value="Genomic_DNA"/>
</dbReference>